<dbReference type="RefSeq" id="WP_006504363.1">
    <property type="nucleotide sequence ID" value="NZ_CAXVKV010000055.1"/>
</dbReference>
<dbReference type="PANTHER" id="PTHR35792">
    <property type="entry name" value="GENERAL STRESS PROTEIN"/>
    <property type="match status" value="1"/>
</dbReference>
<sequence length="159" mass="17931">MKFGKVLFGVGLGVLAGLLFAPKKGSELREDIKAKSKSTYDYLASLTREDVEAKLGETIENIKKSVDEFDPDDFKETTKEKVDEVQKKLEILAEKVKSSEKFDKVKGSVVEVTGRVNQKIDEVKTMINDKAAMIDEDVIDQQIDDVEKQLDEMIEEIKD</sequence>
<comment type="caution">
    <text evidence="1">The sequence shown here is derived from an EMBL/GenBank/DDBJ whole genome shotgun (WGS) entry which is preliminary data.</text>
</comment>
<dbReference type="SUPFAM" id="SSF58113">
    <property type="entry name" value="Apolipoprotein A-I"/>
    <property type="match status" value="1"/>
</dbReference>
<evidence type="ECO:0000313" key="3">
    <source>
        <dbReference type="Proteomes" id="UP001196408"/>
    </source>
</evidence>
<dbReference type="EMBL" id="JAHOEL010000008">
    <property type="protein sequence ID" value="MBV3392059.1"/>
    <property type="molecule type" value="Genomic_DNA"/>
</dbReference>
<name>A0AAW4MYS3_9FIRM</name>
<dbReference type="EMBL" id="JAHOEF010000008">
    <property type="protein sequence ID" value="MBV3382033.1"/>
    <property type="molecule type" value="Genomic_DNA"/>
</dbReference>
<dbReference type="Proteomes" id="UP001197492">
    <property type="component" value="Unassembled WGS sequence"/>
</dbReference>
<dbReference type="GeneID" id="301324832"/>
<reference evidence="1 4" key="1">
    <citation type="submission" date="2021-06" db="EMBL/GenBank/DDBJ databases">
        <title>Collection of gut derived symbiotic bacterial strains cultured from healthy donors.</title>
        <authorList>
            <person name="Lin H."/>
            <person name="Littmann E."/>
            <person name="Pamer E.G."/>
        </authorList>
    </citation>
    <scope>NUCLEOTIDE SEQUENCE</scope>
    <source>
        <strain evidence="2 4">MSK.21.70</strain>
        <strain evidence="1">MSK.21.82</strain>
    </source>
</reference>
<evidence type="ECO:0000313" key="4">
    <source>
        <dbReference type="Proteomes" id="UP001197492"/>
    </source>
</evidence>
<dbReference type="InterPro" id="IPR024623">
    <property type="entry name" value="YtxH"/>
</dbReference>
<dbReference type="AlphaFoldDB" id="A0AAW4MYS3"/>
<dbReference type="Gene3D" id="1.20.120.20">
    <property type="entry name" value="Apolipoprotein"/>
    <property type="match status" value="1"/>
</dbReference>
<dbReference type="PANTHER" id="PTHR35792:SF2">
    <property type="entry name" value="GENERAL STRESS PROTEIN"/>
    <property type="match status" value="1"/>
</dbReference>
<keyword evidence="4" id="KW-1185">Reference proteome</keyword>
<organism evidence="1 3">
    <name type="scientific">Catenibacterium mitsuokai</name>
    <dbReference type="NCBI Taxonomy" id="100886"/>
    <lineage>
        <taxon>Bacteria</taxon>
        <taxon>Bacillati</taxon>
        <taxon>Bacillota</taxon>
        <taxon>Erysipelotrichia</taxon>
        <taxon>Erysipelotrichales</taxon>
        <taxon>Coprobacillaceae</taxon>
        <taxon>Catenibacterium</taxon>
    </lineage>
</organism>
<dbReference type="InterPro" id="IPR052928">
    <property type="entry name" value="Desiccation-related_membrane"/>
</dbReference>
<evidence type="ECO:0000313" key="1">
    <source>
        <dbReference type="EMBL" id="MBV3382033.1"/>
    </source>
</evidence>
<gene>
    <name evidence="1" type="ORF">KSV97_02095</name>
    <name evidence="2" type="ORF">KSW06_02110</name>
</gene>
<evidence type="ECO:0000313" key="2">
    <source>
        <dbReference type="EMBL" id="MBV3392059.1"/>
    </source>
</evidence>
<protein>
    <submittedName>
        <fullName evidence="1">YtxH domain-containing protein</fullName>
    </submittedName>
</protein>
<accession>A0AAW4MYS3</accession>
<dbReference type="Proteomes" id="UP001196408">
    <property type="component" value="Unassembled WGS sequence"/>
</dbReference>
<dbReference type="Pfam" id="PF12732">
    <property type="entry name" value="YtxH"/>
    <property type="match status" value="1"/>
</dbReference>
<proteinExistence type="predicted"/>